<reference evidence="1" key="1">
    <citation type="submission" date="2016-10" db="EMBL/GenBank/DDBJ databases">
        <authorList>
            <person name="de Groot N.N."/>
        </authorList>
    </citation>
    <scope>NUCLEOTIDE SEQUENCE</scope>
</reference>
<dbReference type="Gene3D" id="3.40.50.1000">
    <property type="entry name" value="HAD superfamily/HAD-like"/>
    <property type="match status" value="1"/>
</dbReference>
<evidence type="ECO:0008006" key="2">
    <source>
        <dbReference type="Google" id="ProtNLM"/>
    </source>
</evidence>
<dbReference type="InterPro" id="IPR036412">
    <property type="entry name" value="HAD-like_sf"/>
</dbReference>
<dbReference type="SUPFAM" id="SSF56784">
    <property type="entry name" value="HAD-like"/>
    <property type="match status" value="1"/>
</dbReference>
<dbReference type="EMBL" id="FPHG01000033">
    <property type="protein sequence ID" value="SFV57622.1"/>
    <property type="molecule type" value="Genomic_DNA"/>
</dbReference>
<organism evidence="1">
    <name type="scientific">hydrothermal vent metagenome</name>
    <dbReference type="NCBI Taxonomy" id="652676"/>
    <lineage>
        <taxon>unclassified sequences</taxon>
        <taxon>metagenomes</taxon>
        <taxon>ecological metagenomes</taxon>
    </lineage>
</organism>
<dbReference type="PIRSF" id="PIRSF030802">
    <property type="entry name" value="UCP030802"/>
    <property type="match status" value="1"/>
</dbReference>
<accession>A0A1W1BVZ3</accession>
<sequence length="242" mass="28179">MPNRIFFFSDIDDTLIQTRRKTDFTKSTIVGGYNRDGEENSFFYEGTKLFIDTIMNSNMTFIPTTARNIESYNRTIFSDDKRIKYVILNFGGVILIDGKIDKVWEDKINLLYSKIISIEKLNILLLETLQFSQAKLVIKIIDNFYISIYNKFNLDDKGILDEVKDILKKFIHQYNDFYLYENDNSFAILPNFLNKKFAVEHLIKVHNPILTLGAGDNSTDLDFMNLTDFKIVPKKVSITINS</sequence>
<evidence type="ECO:0000313" key="1">
    <source>
        <dbReference type="EMBL" id="SFV57622.1"/>
    </source>
</evidence>
<dbReference type="InterPro" id="IPR023214">
    <property type="entry name" value="HAD_sf"/>
</dbReference>
<name>A0A1W1BVZ3_9ZZZZ</name>
<dbReference type="InterPro" id="IPR024197">
    <property type="entry name" value="TPP-like"/>
</dbReference>
<dbReference type="AlphaFoldDB" id="A0A1W1BVZ3"/>
<protein>
    <recommendedName>
        <fullName evidence="2">Sucrose phosphatase-like domain-containing protein</fullName>
    </recommendedName>
</protein>
<proteinExistence type="predicted"/>
<gene>
    <name evidence="1" type="ORF">MNB_SV-9-686</name>
</gene>